<evidence type="ECO:0000256" key="6">
    <source>
        <dbReference type="SAM" id="Phobius"/>
    </source>
</evidence>
<keyword evidence="8" id="KW-1185">Reference proteome</keyword>
<evidence type="ECO:0000256" key="1">
    <source>
        <dbReference type="ARBA" id="ARBA00004651"/>
    </source>
</evidence>
<feature type="transmembrane region" description="Helical" evidence="6">
    <location>
        <begin position="433"/>
        <end position="452"/>
    </location>
</feature>
<proteinExistence type="predicted"/>
<organism evidence="7 8">
    <name type="scientific">Paractinoplanes deccanensis</name>
    <dbReference type="NCBI Taxonomy" id="113561"/>
    <lineage>
        <taxon>Bacteria</taxon>
        <taxon>Bacillati</taxon>
        <taxon>Actinomycetota</taxon>
        <taxon>Actinomycetes</taxon>
        <taxon>Micromonosporales</taxon>
        <taxon>Micromonosporaceae</taxon>
        <taxon>Paractinoplanes</taxon>
    </lineage>
</organism>
<evidence type="ECO:0000256" key="5">
    <source>
        <dbReference type="ARBA" id="ARBA00023136"/>
    </source>
</evidence>
<comment type="caution">
    <text evidence="7">The sequence shown here is derived from an EMBL/GenBank/DDBJ whole genome shotgun (WGS) entry which is preliminary data.</text>
</comment>
<feature type="transmembrane region" description="Helical" evidence="6">
    <location>
        <begin position="138"/>
        <end position="157"/>
    </location>
</feature>
<sequence>MTALAPPLSNVQSGLAKNRLGVWAVLVQVLAAAAPLTVIAGGATGAWAISGQRGVPIAYVAVAVVLGIFALPYVAMARQIPNAGAFYMYVTAGLGRVAGSMTAFVALLSYNAMQVGLYGGIGYEASNFLESQFGWDTDWYWCAFAAWLVVGTFGLLRIDFSAKLLGALLIAEIAIALILAAVHVTHPAGGTVSFATLSPSSLFASSAGVLATIAIAGFVGFENTTVLAEEARDPRRTIPIATFAALLTIGLLYGFCAWAVTVRTGPDNIVARAGEESTSLIFNLAADYLPAFVIIAGHIFFVTSLFAAALSFHNTSNRYAYALGRDGILPAAFGRAWQKTQAPVAASLLQTLIGFAVIYLYTIAGWDPYAQLFFWITASAGLGVLTLMVLTSFAMLGYFIRQRTRRRADSHDTSRGTPAWAGIDRTRPRRVSVWRGVLCPIVAGGLLSLILWQTVANFHLLLGVDAGDRLRWYFPSAILIFALLGVVVALVLKLAKPTVYARIGQGGAIAELRSAR</sequence>
<name>A0ABQ3Y143_9ACTN</name>
<feature type="transmembrane region" description="Helical" evidence="6">
    <location>
        <begin position="202"/>
        <end position="221"/>
    </location>
</feature>
<dbReference type="InterPro" id="IPR050367">
    <property type="entry name" value="APC_superfamily"/>
</dbReference>
<accession>A0ABQ3Y143</accession>
<dbReference type="PANTHER" id="PTHR42770:SF16">
    <property type="entry name" value="AMINO ACID PERMEASE"/>
    <property type="match status" value="1"/>
</dbReference>
<keyword evidence="5 6" id="KW-0472">Membrane</keyword>
<dbReference type="PANTHER" id="PTHR42770">
    <property type="entry name" value="AMINO ACID TRANSPORTER-RELATED"/>
    <property type="match status" value="1"/>
</dbReference>
<keyword evidence="4 6" id="KW-1133">Transmembrane helix</keyword>
<dbReference type="Pfam" id="PF13520">
    <property type="entry name" value="AA_permease_2"/>
    <property type="match status" value="1"/>
</dbReference>
<gene>
    <name evidence="7" type="ORF">Ade02nite_23590</name>
</gene>
<evidence type="ECO:0000313" key="7">
    <source>
        <dbReference type="EMBL" id="GID73718.1"/>
    </source>
</evidence>
<evidence type="ECO:0000313" key="8">
    <source>
        <dbReference type="Proteomes" id="UP000609879"/>
    </source>
</evidence>
<comment type="subcellular location">
    <subcellularLocation>
        <location evidence="1">Cell membrane</location>
        <topology evidence="1">Multi-pass membrane protein</topology>
    </subcellularLocation>
</comment>
<reference evidence="7 8" key="1">
    <citation type="submission" date="2021-01" db="EMBL/GenBank/DDBJ databases">
        <title>Whole genome shotgun sequence of Actinoplanes deccanensis NBRC 13994.</title>
        <authorList>
            <person name="Komaki H."/>
            <person name="Tamura T."/>
        </authorList>
    </citation>
    <scope>NUCLEOTIDE SEQUENCE [LARGE SCALE GENOMIC DNA]</scope>
    <source>
        <strain evidence="7 8">NBRC 13994</strain>
    </source>
</reference>
<evidence type="ECO:0000256" key="2">
    <source>
        <dbReference type="ARBA" id="ARBA00022475"/>
    </source>
</evidence>
<keyword evidence="2" id="KW-1003">Cell membrane</keyword>
<feature type="transmembrane region" description="Helical" evidence="6">
    <location>
        <begin position="241"/>
        <end position="260"/>
    </location>
</feature>
<dbReference type="Gene3D" id="1.20.1740.10">
    <property type="entry name" value="Amino acid/polyamine transporter I"/>
    <property type="match status" value="1"/>
</dbReference>
<dbReference type="InterPro" id="IPR002293">
    <property type="entry name" value="AA/rel_permease1"/>
</dbReference>
<dbReference type="Proteomes" id="UP000609879">
    <property type="component" value="Unassembled WGS sequence"/>
</dbReference>
<evidence type="ECO:0000256" key="4">
    <source>
        <dbReference type="ARBA" id="ARBA00022989"/>
    </source>
</evidence>
<evidence type="ECO:0000256" key="3">
    <source>
        <dbReference type="ARBA" id="ARBA00022692"/>
    </source>
</evidence>
<feature type="transmembrane region" description="Helical" evidence="6">
    <location>
        <begin position="372"/>
        <end position="400"/>
    </location>
</feature>
<dbReference type="EMBL" id="BOMI01000037">
    <property type="protein sequence ID" value="GID73718.1"/>
    <property type="molecule type" value="Genomic_DNA"/>
</dbReference>
<protein>
    <submittedName>
        <fullName evidence="7">Amino acid permease</fullName>
    </submittedName>
</protein>
<feature type="transmembrane region" description="Helical" evidence="6">
    <location>
        <begin position="472"/>
        <end position="492"/>
    </location>
</feature>
<feature type="transmembrane region" description="Helical" evidence="6">
    <location>
        <begin position="55"/>
        <end position="74"/>
    </location>
</feature>
<feature type="transmembrane region" description="Helical" evidence="6">
    <location>
        <begin position="344"/>
        <end position="366"/>
    </location>
</feature>
<keyword evidence="3 6" id="KW-0812">Transmembrane</keyword>
<feature type="transmembrane region" description="Helical" evidence="6">
    <location>
        <begin position="164"/>
        <end position="182"/>
    </location>
</feature>
<feature type="transmembrane region" description="Helical" evidence="6">
    <location>
        <begin position="20"/>
        <end position="49"/>
    </location>
</feature>
<feature type="transmembrane region" description="Helical" evidence="6">
    <location>
        <begin position="288"/>
        <end position="310"/>
    </location>
</feature>
<feature type="transmembrane region" description="Helical" evidence="6">
    <location>
        <begin position="86"/>
        <end position="110"/>
    </location>
</feature>